<accession>A0ACB7EP97</accession>
<name>A0ACB7EP97_NIBAL</name>
<protein>
    <submittedName>
        <fullName evidence="1">SH2 domain-containing adapter protein D</fullName>
    </submittedName>
</protein>
<dbReference type="Proteomes" id="UP000805704">
    <property type="component" value="Chromosome 4"/>
</dbReference>
<comment type="caution">
    <text evidence="1">The sequence shown here is derived from an EMBL/GenBank/DDBJ whole genome shotgun (WGS) entry which is preliminary data.</text>
</comment>
<reference evidence="1" key="1">
    <citation type="submission" date="2020-04" db="EMBL/GenBank/DDBJ databases">
        <title>A chromosome-scale assembly and high-density genetic map of the yellow drum (Nibea albiflora) genome.</title>
        <authorList>
            <person name="Xu D."/>
            <person name="Zhang W."/>
            <person name="Chen R."/>
            <person name="Tan P."/>
            <person name="Wang L."/>
            <person name="Song H."/>
            <person name="Tian L."/>
            <person name="Zhu Q."/>
            <person name="Wang B."/>
        </authorList>
    </citation>
    <scope>NUCLEOTIDE SEQUENCE</scope>
    <source>
        <strain evidence="1">ZJHYS-2018</strain>
    </source>
</reference>
<keyword evidence="2" id="KW-1185">Reference proteome</keyword>
<proteinExistence type="predicted"/>
<evidence type="ECO:0000313" key="2">
    <source>
        <dbReference type="Proteomes" id="UP000805704"/>
    </source>
</evidence>
<evidence type="ECO:0000313" key="1">
    <source>
        <dbReference type="EMBL" id="KAG8003648.1"/>
    </source>
</evidence>
<organism evidence="1 2">
    <name type="scientific">Nibea albiflora</name>
    <name type="common">Yellow drum</name>
    <name type="synonym">Corvina albiflora</name>
    <dbReference type="NCBI Taxonomy" id="240163"/>
    <lineage>
        <taxon>Eukaryota</taxon>
        <taxon>Metazoa</taxon>
        <taxon>Chordata</taxon>
        <taxon>Craniata</taxon>
        <taxon>Vertebrata</taxon>
        <taxon>Euteleostomi</taxon>
        <taxon>Actinopterygii</taxon>
        <taxon>Neopterygii</taxon>
        <taxon>Teleostei</taxon>
        <taxon>Neoteleostei</taxon>
        <taxon>Acanthomorphata</taxon>
        <taxon>Eupercaria</taxon>
        <taxon>Sciaenidae</taxon>
        <taxon>Nibea</taxon>
    </lineage>
</organism>
<dbReference type="EMBL" id="CM024792">
    <property type="protein sequence ID" value="KAG8003648.1"/>
    <property type="molecule type" value="Genomic_DNA"/>
</dbReference>
<gene>
    <name evidence="1" type="primary">SHD</name>
    <name evidence="1" type="ORF">GBF38_018863</name>
</gene>
<sequence length="446" mass="50228">MSVPLQPPALTPPRTGTFGSTAAMAKWLKDYLSFGSRKVPPQPPTPDYTESEILKAYRLQRDLDFEDPYEDAENRSRGESGTSEPATPVYGSPMKSSSVEMKSPKHRLIKVDSQELGRTKILLSAISLEDQQEPVVPSAPLAGDTDYSDPFDVRLDHRPEPDLGPVPCENNGYMEPYEAQRVITGQWKLPISQRLITFIVPRLPLTLRVPGAELQRGPGGGRLRGGVQLYDTPYEDERGQRLGPLYAEPQEEGKESSRLPQDDERPADEYDQPWEWKKDHISKAFAVQFDRAEWDRSSSPTERLRPPGPRSSPLAGGGMKFRMPQEGLTMVGERVDPTLPLEKQVWYHGSLSRSEAETLLTLCKECSYLVRNSQTNRSDYSLSLRSCQGFMHMKFTQCKDGKYVLGQNSPPFDTIPEVIHFYTTHKLPIRGAEHLSLLFPVLVQTL</sequence>